<organism evidence="2 3">
    <name type="scientific">Thalassovita aquimarina</name>
    <dbReference type="NCBI Taxonomy" id="2785917"/>
    <lineage>
        <taxon>Bacteria</taxon>
        <taxon>Pseudomonadati</taxon>
        <taxon>Pseudomonadota</taxon>
        <taxon>Alphaproteobacteria</taxon>
        <taxon>Rhodobacterales</taxon>
        <taxon>Roseobacteraceae</taxon>
        <taxon>Thalassovita</taxon>
    </lineage>
</organism>
<proteinExistence type="inferred from homology"/>
<gene>
    <name evidence="2" type="ORF">IT775_02205</name>
</gene>
<dbReference type="PIRSF" id="PIRSF016184">
    <property type="entry name" value="PhzC_PhzF"/>
    <property type="match status" value="1"/>
</dbReference>
<dbReference type="InterPro" id="IPR003719">
    <property type="entry name" value="Phenazine_PhzF-like"/>
</dbReference>
<dbReference type="SUPFAM" id="SSF54506">
    <property type="entry name" value="Diaminopimelate epimerase-like"/>
    <property type="match status" value="1"/>
</dbReference>
<dbReference type="RefSeq" id="WP_212699425.1">
    <property type="nucleotide sequence ID" value="NZ_JADMKU010000001.1"/>
</dbReference>
<sequence length="282" mass="30136">MIRYLTLDVFSDHAFGGNQLAVIPDATALPEEALQKIAREFNFSETTFVYPPANPAHTAKVRIFTPTMEVPFAGHPTIGTAVALSLAGHGPDMVLELGVGPLSCHAAERTARFSTEQKLDILGHPEPALIARALGLSLDSLSLQTHPPVMATLGLPFVLSELTDRAALAGITTDIGAFREGARLHPATLDFPQFAYVRNGDVIHARMFAPLDNIPEDPATGSAAATLAAFLARKEDRNLTLRLHQGDDMGRPSVIDLRTEGQSVTVSGKAVLVMEGRLHLPG</sequence>
<reference evidence="2 3" key="1">
    <citation type="journal article" date="2021" name="Arch. Microbiol.">
        <title>Thalassobius aquimarinus sp. nov., isolated from the Sea of Japan seashore.</title>
        <authorList>
            <person name="Kurilenko V.V."/>
            <person name="Romanenko L.A."/>
            <person name="Chernysheva N.Y."/>
            <person name="Velansky P.V."/>
            <person name="Tekutyeva L.A."/>
            <person name="Isaeva M.P."/>
            <person name="Mikhailov V.V."/>
        </authorList>
    </citation>
    <scope>NUCLEOTIDE SEQUENCE [LARGE SCALE GENOMIC DNA]</scope>
    <source>
        <strain evidence="2 3">KMM 8518</strain>
    </source>
</reference>
<comment type="similarity">
    <text evidence="1">Belongs to the PhzF family.</text>
</comment>
<evidence type="ECO:0000256" key="1">
    <source>
        <dbReference type="ARBA" id="ARBA00008270"/>
    </source>
</evidence>
<accession>A0ABS5HLV8</accession>
<protein>
    <submittedName>
        <fullName evidence="2">PhzF family phenazine biosynthesis protein</fullName>
    </submittedName>
</protein>
<comment type="caution">
    <text evidence="2">The sequence shown here is derived from an EMBL/GenBank/DDBJ whole genome shotgun (WGS) entry which is preliminary data.</text>
</comment>
<dbReference type="NCBIfam" id="TIGR00654">
    <property type="entry name" value="PhzF_family"/>
    <property type="match status" value="1"/>
</dbReference>
<dbReference type="PANTHER" id="PTHR13774:SF32">
    <property type="entry name" value="ANTISENSE-ENHANCING SEQUENCE 1"/>
    <property type="match status" value="1"/>
</dbReference>
<dbReference type="Pfam" id="PF02567">
    <property type="entry name" value="PhzC-PhzF"/>
    <property type="match status" value="1"/>
</dbReference>
<dbReference type="Proteomes" id="UP001195941">
    <property type="component" value="Unassembled WGS sequence"/>
</dbReference>
<name>A0ABS5HLV8_9RHOB</name>
<keyword evidence="3" id="KW-1185">Reference proteome</keyword>
<evidence type="ECO:0000313" key="3">
    <source>
        <dbReference type="Proteomes" id="UP001195941"/>
    </source>
</evidence>
<dbReference type="EMBL" id="JADMKU010000001">
    <property type="protein sequence ID" value="MBR9649934.1"/>
    <property type="molecule type" value="Genomic_DNA"/>
</dbReference>
<dbReference type="PANTHER" id="PTHR13774">
    <property type="entry name" value="PHENAZINE BIOSYNTHESIS PROTEIN"/>
    <property type="match status" value="1"/>
</dbReference>
<dbReference type="Gene3D" id="3.10.310.10">
    <property type="entry name" value="Diaminopimelate Epimerase, Chain A, domain 1"/>
    <property type="match status" value="2"/>
</dbReference>
<evidence type="ECO:0000313" key="2">
    <source>
        <dbReference type="EMBL" id="MBR9649934.1"/>
    </source>
</evidence>